<dbReference type="RefSeq" id="WP_344752349.1">
    <property type="nucleotide sequence ID" value="NZ_BAABBW010000002.1"/>
</dbReference>
<keyword evidence="8 9" id="KW-0143">Chaperone</keyword>
<evidence type="ECO:0000256" key="9">
    <source>
        <dbReference type="RuleBase" id="RU364116"/>
    </source>
</evidence>
<dbReference type="NCBIfam" id="TIGR00539">
    <property type="entry name" value="hemN_rel"/>
    <property type="match status" value="1"/>
</dbReference>
<protein>
    <recommendedName>
        <fullName evidence="2 9">Heme chaperone HemW</fullName>
    </recommendedName>
</protein>
<evidence type="ECO:0000256" key="6">
    <source>
        <dbReference type="ARBA" id="ARBA00023004"/>
    </source>
</evidence>
<name>A0ABP7ZVZ0_9MICO</name>
<dbReference type="InterPro" id="IPR006638">
    <property type="entry name" value="Elp3/MiaA/NifB-like_rSAM"/>
</dbReference>
<dbReference type="InterPro" id="IPR034505">
    <property type="entry name" value="Coproporphyrinogen-III_oxidase"/>
</dbReference>
<evidence type="ECO:0000256" key="2">
    <source>
        <dbReference type="ARBA" id="ARBA00017228"/>
    </source>
</evidence>
<dbReference type="InterPro" id="IPR058240">
    <property type="entry name" value="rSAM_sf"/>
</dbReference>
<dbReference type="EMBL" id="BAABBW010000002">
    <property type="protein sequence ID" value="GAA4171799.1"/>
    <property type="molecule type" value="Genomic_DNA"/>
</dbReference>
<evidence type="ECO:0000256" key="8">
    <source>
        <dbReference type="ARBA" id="ARBA00023186"/>
    </source>
</evidence>
<dbReference type="SFLD" id="SFLDG01082">
    <property type="entry name" value="B12-binding_domain_containing"/>
    <property type="match status" value="1"/>
</dbReference>
<keyword evidence="9" id="KW-0963">Cytoplasm</keyword>
<evidence type="ECO:0000256" key="7">
    <source>
        <dbReference type="ARBA" id="ARBA00023014"/>
    </source>
</evidence>
<dbReference type="Gene3D" id="3.20.20.70">
    <property type="entry name" value="Aldolase class I"/>
    <property type="match status" value="1"/>
</dbReference>
<keyword evidence="7 9" id="KW-0411">Iron-sulfur</keyword>
<dbReference type="PROSITE" id="PS51918">
    <property type="entry name" value="RADICAL_SAM"/>
    <property type="match status" value="1"/>
</dbReference>
<keyword evidence="9" id="KW-0004">4Fe-4S</keyword>
<comment type="subcellular location">
    <subcellularLocation>
        <location evidence="9">Cytoplasm</location>
    </subcellularLocation>
</comment>
<reference evidence="12" key="1">
    <citation type="journal article" date="2019" name="Int. J. Syst. Evol. Microbiol.">
        <title>The Global Catalogue of Microorganisms (GCM) 10K type strain sequencing project: providing services to taxonomists for standard genome sequencing and annotation.</title>
        <authorList>
            <consortium name="The Broad Institute Genomics Platform"/>
            <consortium name="The Broad Institute Genome Sequencing Center for Infectious Disease"/>
            <person name="Wu L."/>
            <person name="Ma J."/>
        </authorList>
    </citation>
    <scope>NUCLEOTIDE SEQUENCE [LARGE SCALE GENOMIC DNA]</scope>
    <source>
        <strain evidence="12">JCM 17591</strain>
    </source>
</reference>
<dbReference type="Proteomes" id="UP001501079">
    <property type="component" value="Unassembled WGS sequence"/>
</dbReference>
<dbReference type="SFLD" id="SFLDS00029">
    <property type="entry name" value="Radical_SAM"/>
    <property type="match status" value="1"/>
</dbReference>
<keyword evidence="3 9" id="KW-0349">Heme</keyword>
<accession>A0ABP7ZVZ0</accession>
<keyword evidence="5 9" id="KW-0479">Metal-binding</keyword>
<dbReference type="SFLD" id="SFLDG01065">
    <property type="entry name" value="anaerobic_coproporphyrinogen-I"/>
    <property type="match status" value="1"/>
</dbReference>
<evidence type="ECO:0000313" key="11">
    <source>
        <dbReference type="EMBL" id="GAA4171799.1"/>
    </source>
</evidence>
<proteinExistence type="inferred from homology"/>
<keyword evidence="6 9" id="KW-0408">Iron</keyword>
<dbReference type="SFLD" id="SFLDF00288">
    <property type="entry name" value="HemN-like__clustered_with_nucl"/>
    <property type="match status" value="1"/>
</dbReference>
<evidence type="ECO:0000256" key="3">
    <source>
        <dbReference type="ARBA" id="ARBA00022617"/>
    </source>
</evidence>
<dbReference type="InterPro" id="IPR007197">
    <property type="entry name" value="rSAM"/>
</dbReference>
<keyword evidence="4 9" id="KW-0949">S-adenosyl-L-methionine</keyword>
<dbReference type="CDD" id="cd01335">
    <property type="entry name" value="Radical_SAM"/>
    <property type="match status" value="1"/>
</dbReference>
<comment type="function">
    <text evidence="9">Probably acts as a heme chaperone, transferring heme to an unknown acceptor. Binds one molecule of heme per monomer, possibly covalently. Binds 1 [4Fe-4S] cluster. The cluster is coordinated with 3 cysteines and an exchangeable S-adenosyl-L-methionine.</text>
</comment>
<dbReference type="PANTHER" id="PTHR13932">
    <property type="entry name" value="COPROPORPHYRINIGEN III OXIDASE"/>
    <property type="match status" value="1"/>
</dbReference>
<evidence type="ECO:0000313" key="12">
    <source>
        <dbReference type="Proteomes" id="UP001501079"/>
    </source>
</evidence>
<dbReference type="SUPFAM" id="SSF102114">
    <property type="entry name" value="Radical SAM enzymes"/>
    <property type="match status" value="1"/>
</dbReference>
<dbReference type="PANTHER" id="PTHR13932:SF5">
    <property type="entry name" value="RADICAL S-ADENOSYL METHIONINE DOMAIN-CONTAINING PROTEIN 1, MITOCHONDRIAL"/>
    <property type="match status" value="1"/>
</dbReference>
<comment type="similarity">
    <text evidence="1">Belongs to the anaerobic coproporphyrinogen-III oxidase family. HemW subfamily.</text>
</comment>
<dbReference type="InterPro" id="IPR013785">
    <property type="entry name" value="Aldolase_TIM"/>
</dbReference>
<sequence length="408" mass="43787">MPPSALPLGDPAPTDGRLPAQAAVGADGRDFGVYLHVPFCRVRCGYCDFNTYTANELRGVRQTDYADQAVEEIGFAARALQESGVPSRPVSTVFFGGGTPTLLPAGDLGRMLAAVRDTWGLAEGAEVTTEANPDSVDAAALRALADAGFTRVSFGMQSAVPSVLATLERTHDPERVPLVVAWARDAGLDVSLDLIYGTPRESLDDWRRSLDAALAMAPDHLSAYALIVEEGTKLARQIRRGEVAQPDDDLTADMYELADAALGAAGYHWYEVSNWAKAPEHRSRHNLGYWRGADWWGVGPGAHSHVGGVRWWNVKHPAAYAARVLQGESPAAGRETLDDETRRIEDVLLKVRIVEGLPTAELDDEARGEVAGLIAEGLIDGAAAISGSIRLTLRGRLLADAVVRRLVP</sequence>
<dbReference type="Pfam" id="PF04055">
    <property type="entry name" value="Radical_SAM"/>
    <property type="match status" value="1"/>
</dbReference>
<evidence type="ECO:0000256" key="5">
    <source>
        <dbReference type="ARBA" id="ARBA00022723"/>
    </source>
</evidence>
<feature type="domain" description="Radical SAM core" evidence="10">
    <location>
        <begin position="25"/>
        <end position="268"/>
    </location>
</feature>
<keyword evidence="12" id="KW-1185">Reference proteome</keyword>
<dbReference type="SFLD" id="SFLDF00562">
    <property type="entry name" value="HemN-like__clustered_with_heat"/>
    <property type="match status" value="1"/>
</dbReference>
<evidence type="ECO:0000259" key="10">
    <source>
        <dbReference type="PROSITE" id="PS51918"/>
    </source>
</evidence>
<gene>
    <name evidence="11" type="primary">hemW</name>
    <name evidence="11" type="ORF">GCM10022287_11610</name>
</gene>
<evidence type="ECO:0000256" key="1">
    <source>
        <dbReference type="ARBA" id="ARBA00006100"/>
    </source>
</evidence>
<organism evidence="11 12">
    <name type="scientific">Gryllotalpicola koreensis</name>
    <dbReference type="NCBI Taxonomy" id="993086"/>
    <lineage>
        <taxon>Bacteria</taxon>
        <taxon>Bacillati</taxon>
        <taxon>Actinomycetota</taxon>
        <taxon>Actinomycetes</taxon>
        <taxon>Micrococcales</taxon>
        <taxon>Microbacteriaceae</taxon>
        <taxon>Gryllotalpicola</taxon>
    </lineage>
</organism>
<dbReference type="SMART" id="SM00729">
    <property type="entry name" value="Elp3"/>
    <property type="match status" value="1"/>
</dbReference>
<evidence type="ECO:0000256" key="4">
    <source>
        <dbReference type="ARBA" id="ARBA00022691"/>
    </source>
</evidence>
<comment type="caution">
    <text evidence="11">The sequence shown here is derived from an EMBL/GenBank/DDBJ whole genome shotgun (WGS) entry which is preliminary data.</text>
</comment>
<dbReference type="InterPro" id="IPR004559">
    <property type="entry name" value="HemW-like"/>
</dbReference>